<keyword evidence="2" id="KW-0472">Membrane</keyword>
<feature type="transmembrane region" description="Helical" evidence="2">
    <location>
        <begin position="64"/>
        <end position="82"/>
    </location>
</feature>
<organism evidence="4 5">
    <name type="scientific">Mycobacterium marinum</name>
    <dbReference type="NCBI Taxonomy" id="1781"/>
    <lineage>
        <taxon>Bacteria</taxon>
        <taxon>Bacillati</taxon>
        <taxon>Actinomycetota</taxon>
        <taxon>Actinomycetes</taxon>
        <taxon>Mycobacteriales</taxon>
        <taxon>Mycobacteriaceae</taxon>
        <taxon>Mycobacterium</taxon>
        <taxon>Mycobacterium ulcerans group</taxon>
    </lineage>
</organism>
<gene>
    <name evidence="4" type="ORF">DAVIS_02098</name>
</gene>
<protein>
    <recommendedName>
        <fullName evidence="3">ESX-1 secretion-associated protein EspA/EspE-like domain-containing protein</fullName>
    </recommendedName>
</protein>
<feature type="compositionally biased region" description="Low complexity" evidence="1">
    <location>
        <begin position="275"/>
        <end position="286"/>
    </location>
</feature>
<dbReference type="EMBL" id="PEDF01000068">
    <property type="protein sequence ID" value="RFZ42520.1"/>
    <property type="molecule type" value="Genomic_DNA"/>
</dbReference>
<keyword evidence="2" id="KW-1133">Transmembrane helix</keyword>
<dbReference type="AlphaFoldDB" id="A0A3E2MXG1"/>
<feature type="domain" description="ESX-1 secretion-associated protein EspA/EspE-like" evidence="3">
    <location>
        <begin position="1"/>
        <end position="65"/>
    </location>
</feature>
<name>A0A3E2MXG1_MYCMR</name>
<sequence length="347" mass="35153">MFDDLGVRVAALDPHGSWRGGAAQAYGACTDVQCRNVMAMADLDRLTAQLVSAQAHAVTLVRDALSWLIYGVSGLALVCGALEWQGHLVWSFRIAIAVCGLALAIAAGFLIYLAITTSRNANEVQAATQRVTNMAPVLPLSAHAAVDCPTGVASPGAGLPPADWVSQVVVAGDHTAASPGLPDLGAAFAGLPGAPEFHLASGAGVGLPDFGAPGLPIPPLRGMPSLPDPGHLPDVSDLSGPPDVSAALAGLPTIAHLSTTLGQLGGLARPTSAASQLAATATQHAQMISTPAHRGAQQQTPLPGHRTPDNIDNSPDPESAAVATTTGQQAPADTHTRRTQQHLGLLG</sequence>
<feature type="compositionally biased region" description="Polar residues" evidence="1">
    <location>
        <begin position="322"/>
        <end position="331"/>
    </location>
</feature>
<evidence type="ECO:0000313" key="5">
    <source>
        <dbReference type="Proteomes" id="UP000257451"/>
    </source>
</evidence>
<comment type="caution">
    <text evidence="4">The sequence shown here is derived from an EMBL/GenBank/DDBJ whole genome shotgun (WGS) entry which is preliminary data.</text>
</comment>
<evidence type="ECO:0000256" key="1">
    <source>
        <dbReference type="SAM" id="MobiDB-lite"/>
    </source>
</evidence>
<feature type="transmembrane region" description="Helical" evidence="2">
    <location>
        <begin position="94"/>
        <end position="115"/>
    </location>
</feature>
<accession>A0A3E2MXG1</accession>
<keyword evidence="2" id="KW-0812">Transmembrane</keyword>
<feature type="region of interest" description="Disordered" evidence="1">
    <location>
        <begin position="275"/>
        <end position="347"/>
    </location>
</feature>
<dbReference type="InterPro" id="IPR043796">
    <property type="entry name" value="ESX-1_EspA/EspE-like"/>
</dbReference>
<reference evidence="4 5" key="1">
    <citation type="journal article" date="2018" name="Sci. Rep.">
        <title>Extensive genomic diversity among Mycobacterium marinum strains revealed by whole genome sequencing.</title>
        <authorList>
            <person name="Das S."/>
            <person name="Pettersson B.M."/>
            <person name="Behra P.R."/>
            <person name="Mallick A."/>
            <person name="Cheramie M."/>
            <person name="Ramesh M."/>
            <person name="Shirreff L."/>
            <person name="DuCote T."/>
            <person name="Dasgupta S."/>
            <person name="Ennis D.G."/>
            <person name="Kirsebom L.A."/>
        </authorList>
    </citation>
    <scope>NUCLEOTIDE SEQUENCE [LARGE SCALE GENOMIC DNA]</scope>
    <source>
        <strain evidence="4 5">Davis1</strain>
    </source>
</reference>
<evidence type="ECO:0000259" key="3">
    <source>
        <dbReference type="Pfam" id="PF18879"/>
    </source>
</evidence>
<evidence type="ECO:0000256" key="2">
    <source>
        <dbReference type="SAM" id="Phobius"/>
    </source>
</evidence>
<dbReference type="Pfam" id="PF18879">
    <property type="entry name" value="EspA_EspE"/>
    <property type="match status" value="1"/>
</dbReference>
<evidence type="ECO:0000313" key="4">
    <source>
        <dbReference type="EMBL" id="RFZ42520.1"/>
    </source>
</evidence>
<dbReference type="Proteomes" id="UP000257451">
    <property type="component" value="Unassembled WGS sequence"/>
</dbReference>
<proteinExistence type="predicted"/>